<dbReference type="SMART" id="SM00775">
    <property type="entry name" value="LNS2"/>
    <property type="match status" value="1"/>
</dbReference>
<dbReference type="GO" id="GO:0031210">
    <property type="term" value="F:phosphatidylcholine binding"/>
    <property type="evidence" value="ECO:0007669"/>
    <property type="project" value="TreeGrafter"/>
</dbReference>
<accession>A0A336N240</accession>
<dbReference type="InterPro" id="IPR036412">
    <property type="entry name" value="HAD-like_sf"/>
</dbReference>
<dbReference type="PANTHER" id="PTHR10658:SF81">
    <property type="entry name" value="PROTEIN RETINAL DEGENERATION B"/>
    <property type="match status" value="1"/>
</dbReference>
<protein>
    <submittedName>
        <fullName evidence="2">CSON004998 protein</fullName>
    </submittedName>
</protein>
<dbReference type="Pfam" id="PF24694">
    <property type="entry name" value="LNS2_PITM1-3"/>
    <property type="match status" value="1"/>
</dbReference>
<feature type="domain" description="LNS2/PITP" evidence="1">
    <location>
        <begin position="1"/>
        <end position="120"/>
    </location>
</feature>
<name>A0A336N240_CULSO</name>
<dbReference type="InterPro" id="IPR001666">
    <property type="entry name" value="PI_transfer"/>
</dbReference>
<dbReference type="SUPFAM" id="SSF56784">
    <property type="entry name" value="HAD-like"/>
    <property type="match status" value="1"/>
</dbReference>
<evidence type="ECO:0000259" key="1">
    <source>
        <dbReference type="SMART" id="SM00775"/>
    </source>
</evidence>
<dbReference type="GO" id="GO:0008525">
    <property type="term" value="F:phosphatidylcholine transporter activity"/>
    <property type="evidence" value="ECO:0007669"/>
    <property type="project" value="TreeGrafter"/>
</dbReference>
<dbReference type="AlphaFoldDB" id="A0A336N240"/>
<reference evidence="2" key="1">
    <citation type="submission" date="2018-07" db="EMBL/GenBank/DDBJ databases">
        <authorList>
            <person name="Quirk P.G."/>
            <person name="Krulwich T.A."/>
        </authorList>
    </citation>
    <scope>NUCLEOTIDE SEQUENCE</scope>
</reference>
<dbReference type="Gene3D" id="3.40.50.1000">
    <property type="entry name" value="HAD superfamily/HAD-like"/>
    <property type="match status" value="1"/>
</dbReference>
<dbReference type="GO" id="GO:0008526">
    <property type="term" value="F:phosphatidylinositol transfer activity"/>
    <property type="evidence" value="ECO:0007669"/>
    <property type="project" value="TreeGrafter"/>
</dbReference>
<sequence length="168" mass="18973">MSVSGKDPKVRPGAVDVCRYWQDLGYLLIYITGRPDMQQQKVMAWLSQHNFPYGLLSFADGLSADPLGHKRAHLIDLIECQDIIISYAYGSNKDIAVYNSIGLKPKQIFTVGKVNKKLLLSTSVITDGYVAHLSQLRLIAQRPVHGNARMMIPRDIFRFPTSSIRQQR</sequence>
<dbReference type="VEuPathDB" id="VectorBase:CSON004998"/>
<proteinExistence type="predicted"/>
<evidence type="ECO:0000313" key="2">
    <source>
        <dbReference type="EMBL" id="SSX32438.1"/>
    </source>
</evidence>
<dbReference type="GO" id="GO:0035091">
    <property type="term" value="F:phosphatidylinositol binding"/>
    <property type="evidence" value="ECO:0007669"/>
    <property type="project" value="TreeGrafter"/>
</dbReference>
<gene>
    <name evidence="2" type="primary">CSON004998</name>
</gene>
<dbReference type="GO" id="GO:0005737">
    <property type="term" value="C:cytoplasm"/>
    <property type="evidence" value="ECO:0007669"/>
    <property type="project" value="TreeGrafter"/>
</dbReference>
<dbReference type="InterPro" id="IPR031315">
    <property type="entry name" value="LNS2/PITP"/>
</dbReference>
<organism evidence="2">
    <name type="scientific">Culicoides sonorensis</name>
    <name type="common">Biting midge</name>
    <dbReference type="NCBI Taxonomy" id="179676"/>
    <lineage>
        <taxon>Eukaryota</taxon>
        <taxon>Metazoa</taxon>
        <taxon>Ecdysozoa</taxon>
        <taxon>Arthropoda</taxon>
        <taxon>Hexapoda</taxon>
        <taxon>Insecta</taxon>
        <taxon>Pterygota</taxon>
        <taxon>Neoptera</taxon>
        <taxon>Endopterygota</taxon>
        <taxon>Diptera</taxon>
        <taxon>Nematocera</taxon>
        <taxon>Chironomoidea</taxon>
        <taxon>Ceratopogonidae</taxon>
        <taxon>Ceratopogoninae</taxon>
        <taxon>Culicoides</taxon>
        <taxon>Monoculicoides</taxon>
    </lineage>
</organism>
<dbReference type="EMBL" id="UFQT01002026">
    <property type="protein sequence ID" value="SSX32438.1"/>
    <property type="molecule type" value="Genomic_DNA"/>
</dbReference>
<dbReference type="InterPro" id="IPR023214">
    <property type="entry name" value="HAD_sf"/>
</dbReference>
<dbReference type="OMA" id="SEGMRIH"/>
<dbReference type="PANTHER" id="PTHR10658">
    <property type="entry name" value="PHOSPHATIDYLINOSITOL TRANSFER PROTEIN"/>
    <property type="match status" value="1"/>
</dbReference>